<feature type="region of interest" description="Disordered" evidence="12">
    <location>
        <begin position="1"/>
        <end position="36"/>
    </location>
</feature>
<keyword evidence="3" id="KW-0444">Lipid biosynthesis</keyword>
<evidence type="ECO:0000256" key="2">
    <source>
        <dbReference type="ARBA" id="ARBA00010441"/>
    </source>
</evidence>
<dbReference type="InterPro" id="IPR043130">
    <property type="entry name" value="CDP-OH_PTrfase_TM_dom"/>
</dbReference>
<evidence type="ECO:0000256" key="6">
    <source>
        <dbReference type="ARBA" id="ARBA00022989"/>
    </source>
</evidence>
<dbReference type="Proteomes" id="UP000604475">
    <property type="component" value="Unassembled WGS sequence"/>
</dbReference>
<dbReference type="AlphaFoldDB" id="A0A937RJ75"/>
<gene>
    <name evidence="14" type="ORF">I7412_22250</name>
</gene>
<proteinExistence type="inferred from homology"/>
<dbReference type="PANTHER" id="PTHR14269">
    <property type="entry name" value="CDP-DIACYLGLYCEROL--GLYCEROL-3-PHOSPHATE 3-PHOSPHATIDYLTRANSFERASE-RELATED"/>
    <property type="match status" value="1"/>
</dbReference>
<evidence type="ECO:0000313" key="15">
    <source>
        <dbReference type="Proteomes" id="UP000604475"/>
    </source>
</evidence>
<keyword evidence="10" id="KW-1208">Phospholipid metabolism</keyword>
<evidence type="ECO:0000313" key="14">
    <source>
        <dbReference type="EMBL" id="MBL7629839.1"/>
    </source>
</evidence>
<feature type="transmembrane region" description="Helical" evidence="13">
    <location>
        <begin position="194"/>
        <end position="221"/>
    </location>
</feature>
<keyword evidence="6 13" id="KW-1133">Transmembrane helix</keyword>
<organism evidence="14 15">
    <name type="scientific">Frankia nepalensis</name>
    <dbReference type="NCBI Taxonomy" id="1836974"/>
    <lineage>
        <taxon>Bacteria</taxon>
        <taxon>Bacillati</taxon>
        <taxon>Actinomycetota</taxon>
        <taxon>Actinomycetes</taxon>
        <taxon>Frankiales</taxon>
        <taxon>Frankiaceae</taxon>
        <taxon>Frankia</taxon>
    </lineage>
</organism>
<reference evidence="14" key="1">
    <citation type="submission" date="2020-12" db="EMBL/GenBank/DDBJ databases">
        <title>Genomic characterization of non-nitrogen-fixing Frankia strains.</title>
        <authorList>
            <person name="Carlos-Shanley C."/>
            <person name="Guerra T."/>
            <person name="Hahn D."/>
        </authorList>
    </citation>
    <scope>NUCLEOTIDE SEQUENCE</scope>
    <source>
        <strain evidence="14">CN6</strain>
    </source>
</reference>
<keyword evidence="9" id="KW-0594">Phospholipid biosynthesis</keyword>
<comment type="caution">
    <text evidence="14">The sequence shown here is derived from an EMBL/GenBank/DDBJ whole genome shotgun (WGS) entry which is preliminary data.</text>
</comment>
<dbReference type="EMBL" id="JAEACQ010000238">
    <property type="protein sequence ID" value="MBL7629839.1"/>
    <property type="molecule type" value="Genomic_DNA"/>
</dbReference>
<dbReference type="GO" id="GO:0046474">
    <property type="term" value="P:glycerophospholipid biosynthetic process"/>
    <property type="evidence" value="ECO:0007669"/>
    <property type="project" value="TreeGrafter"/>
</dbReference>
<dbReference type="PROSITE" id="PS00379">
    <property type="entry name" value="CDP_ALCOHOL_P_TRANSF"/>
    <property type="match status" value="1"/>
</dbReference>
<evidence type="ECO:0000256" key="3">
    <source>
        <dbReference type="ARBA" id="ARBA00022516"/>
    </source>
</evidence>
<evidence type="ECO:0000256" key="9">
    <source>
        <dbReference type="ARBA" id="ARBA00023209"/>
    </source>
</evidence>
<evidence type="ECO:0000256" key="10">
    <source>
        <dbReference type="ARBA" id="ARBA00023264"/>
    </source>
</evidence>
<comment type="subcellular location">
    <subcellularLocation>
        <location evidence="1">Membrane</location>
        <topology evidence="1">Multi-pass membrane protein</topology>
    </subcellularLocation>
</comment>
<feature type="transmembrane region" description="Helical" evidence="13">
    <location>
        <begin position="168"/>
        <end position="188"/>
    </location>
</feature>
<dbReference type="GO" id="GO:0016020">
    <property type="term" value="C:membrane"/>
    <property type="evidence" value="ECO:0007669"/>
    <property type="project" value="UniProtKB-SubCell"/>
</dbReference>
<keyword evidence="15" id="KW-1185">Reference proteome</keyword>
<dbReference type="PANTHER" id="PTHR14269:SF62">
    <property type="entry name" value="CDP-DIACYLGLYCEROL--GLYCEROL-3-PHOSPHATE 3-PHOSPHATIDYLTRANSFERASE 1, CHLOROPLASTIC"/>
    <property type="match status" value="1"/>
</dbReference>
<feature type="transmembrane region" description="Helical" evidence="13">
    <location>
        <begin position="129"/>
        <end position="147"/>
    </location>
</feature>
<protein>
    <submittedName>
        <fullName evidence="14">CDP-alcohol phosphatidyltransferase family protein</fullName>
    </submittedName>
</protein>
<name>A0A937RJ75_9ACTN</name>
<comment type="similarity">
    <text evidence="2 11">Belongs to the CDP-alcohol phosphatidyltransferase class-I family.</text>
</comment>
<dbReference type="Pfam" id="PF01066">
    <property type="entry name" value="CDP-OH_P_transf"/>
    <property type="match status" value="1"/>
</dbReference>
<dbReference type="InterPro" id="IPR048254">
    <property type="entry name" value="CDP_ALCOHOL_P_TRANSF_CS"/>
</dbReference>
<keyword evidence="5 13" id="KW-0812">Transmembrane</keyword>
<keyword evidence="7" id="KW-0443">Lipid metabolism</keyword>
<evidence type="ECO:0000256" key="7">
    <source>
        <dbReference type="ARBA" id="ARBA00023098"/>
    </source>
</evidence>
<evidence type="ECO:0000256" key="1">
    <source>
        <dbReference type="ARBA" id="ARBA00004141"/>
    </source>
</evidence>
<sequence>MTGAAPPPVGPAPSDPAPSDPVPNAPATGDPAPVDPATASERVLTVPNLLSALRLLGVPLFLWLALGPRADGFALAVLVFAGVSDYLDGRLARALNQTSRLGALLDPAADRLYILATIAALTIRGIIPWWLAALVVGRDVFITLLLIPMRRLGLGTALPVHYLGKAATFNLLYAFPLLLLAGGDGWLATAVRPVGWAFALWGTALYWWAGLLYTFQVAGIARGRRARRRPATAGGGR</sequence>
<evidence type="ECO:0000256" key="8">
    <source>
        <dbReference type="ARBA" id="ARBA00023136"/>
    </source>
</evidence>
<dbReference type="InterPro" id="IPR050324">
    <property type="entry name" value="CDP-alcohol_PTase-I"/>
</dbReference>
<evidence type="ECO:0000256" key="5">
    <source>
        <dbReference type="ARBA" id="ARBA00022692"/>
    </source>
</evidence>
<evidence type="ECO:0000256" key="13">
    <source>
        <dbReference type="SAM" id="Phobius"/>
    </source>
</evidence>
<evidence type="ECO:0000256" key="11">
    <source>
        <dbReference type="RuleBase" id="RU003750"/>
    </source>
</evidence>
<keyword evidence="4 11" id="KW-0808">Transferase</keyword>
<evidence type="ECO:0000256" key="12">
    <source>
        <dbReference type="SAM" id="MobiDB-lite"/>
    </source>
</evidence>
<dbReference type="GO" id="GO:0016780">
    <property type="term" value="F:phosphotransferase activity, for other substituted phosphate groups"/>
    <property type="evidence" value="ECO:0007669"/>
    <property type="project" value="InterPro"/>
</dbReference>
<accession>A0A937RJ75</accession>
<evidence type="ECO:0000256" key="4">
    <source>
        <dbReference type="ARBA" id="ARBA00022679"/>
    </source>
</evidence>
<feature type="compositionally biased region" description="Pro residues" evidence="12">
    <location>
        <begin position="1"/>
        <end position="24"/>
    </location>
</feature>
<keyword evidence="8 13" id="KW-0472">Membrane</keyword>
<dbReference type="InterPro" id="IPR000462">
    <property type="entry name" value="CDP-OH_P_trans"/>
</dbReference>
<dbReference type="Gene3D" id="1.20.120.1760">
    <property type="match status" value="1"/>
</dbReference>